<name>A0A419T932_9FIRM</name>
<dbReference type="InterPro" id="IPR016181">
    <property type="entry name" value="Acyl_CoA_acyltransferase"/>
</dbReference>
<dbReference type="RefSeq" id="WP_120195414.1">
    <property type="nucleotide sequence ID" value="NZ_MCIA01000003.1"/>
</dbReference>
<dbReference type="Proteomes" id="UP000284277">
    <property type="component" value="Unassembled WGS sequence"/>
</dbReference>
<gene>
    <name evidence="2" type="ORF">BET01_12530</name>
</gene>
<sequence length="148" mass="17136">MVEVKRALLKYAEAITEIKIKAFNEEINTYLGRNGGPPGYDKVESEKDIITNFIAYKIVLDNNIIGGLFLIPIEGNKMRFEDFVINPVYQNNGYGYKVMQLVEMMHPDIKEWQLSTPVFSVGNQHLYTKFGYKEISRNDDEIEYVKLT</sequence>
<proteinExistence type="predicted"/>
<dbReference type="AlphaFoldDB" id="A0A419T932"/>
<evidence type="ECO:0000313" key="2">
    <source>
        <dbReference type="EMBL" id="RKD33985.1"/>
    </source>
</evidence>
<dbReference type="PROSITE" id="PS51186">
    <property type="entry name" value="GNAT"/>
    <property type="match status" value="1"/>
</dbReference>
<keyword evidence="3" id="KW-1185">Reference proteome</keyword>
<evidence type="ECO:0000259" key="1">
    <source>
        <dbReference type="PROSITE" id="PS51186"/>
    </source>
</evidence>
<dbReference type="Pfam" id="PF13508">
    <property type="entry name" value="Acetyltransf_7"/>
    <property type="match status" value="1"/>
</dbReference>
<dbReference type="SUPFAM" id="SSF55729">
    <property type="entry name" value="Acyl-CoA N-acyltransferases (Nat)"/>
    <property type="match status" value="1"/>
</dbReference>
<dbReference type="InterPro" id="IPR000182">
    <property type="entry name" value="GNAT_dom"/>
</dbReference>
<dbReference type="GO" id="GO:0016747">
    <property type="term" value="F:acyltransferase activity, transferring groups other than amino-acyl groups"/>
    <property type="evidence" value="ECO:0007669"/>
    <property type="project" value="InterPro"/>
</dbReference>
<comment type="caution">
    <text evidence="2">The sequence shown here is derived from an EMBL/GenBank/DDBJ whole genome shotgun (WGS) entry which is preliminary data.</text>
</comment>
<evidence type="ECO:0000313" key="3">
    <source>
        <dbReference type="Proteomes" id="UP000284277"/>
    </source>
</evidence>
<dbReference type="Gene3D" id="3.40.630.30">
    <property type="match status" value="1"/>
</dbReference>
<reference evidence="2 3" key="1">
    <citation type="submission" date="2016-08" db="EMBL/GenBank/DDBJ databases">
        <title>A new outlook on sporulation: Clostridium algidixylanolyticum.</title>
        <authorList>
            <person name="Poppleton D.I."/>
            <person name="Gribaldo S."/>
        </authorList>
    </citation>
    <scope>NUCLEOTIDE SEQUENCE [LARGE SCALE GENOMIC DNA]</scope>
    <source>
        <strain evidence="2 3">SPL73</strain>
    </source>
</reference>
<protein>
    <recommendedName>
        <fullName evidence="1">N-acetyltransferase domain-containing protein</fullName>
    </recommendedName>
</protein>
<dbReference type="OrthoDB" id="9786032at2"/>
<organism evidence="2 3">
    <name type="scientific">Lacrimispora algidixylanolytica</name>
    <dbReference type="NCBI Taxonomy" id="94868"/>
    <lineage>
        <taxon>Bacteria</taxon>
        <taxon>Bacillati</taxon>
        <taxon>Bacillota</taxon>
        <taxon>Clostridia</taxon>
        <taxon>Lachnospirales</taxon>
        <taxon>Lachnospiraceae</taxon>
        <taxon>Lacrimispora</taxon>
    </lineage>
</organism>
<accession>A0A419T932</accession>
<dbReference type="EMBL" id="MCIA01000003">
    <property type="protein sequence ID" value="RKD33985.1"/>
    <property type="molecule type" value="Genomic_DNA"/>
</dbReference>
<feature type="domain" description="N-acetyltransferase" evidence="1">
    <location>
        <begin position="2"/>
        <end position="148"/>
    </location>
</feature>